<gene>
    <name evidence="15" type="ORF">I5M19_02370</name>
</gene>
<feature type="domain" description="HD" evidence="13">
    <location>
        <begin position="254"/>
        <end position="370"/>
    </location>
</feature>
<evidence type="ECO:0000313" key="15">
    <source>
        <dbReference type="EMBL" id="MBK0378131.1"/>
    </source>
</evidence>
<evidence type="ECO:0000256" key="7">
    <source>
        <dbReference type="ARBA" id="ARBA00022800"/>
    </source>
</evidence>
<dbReference type="Pfam" id="PF01743">
    <property type="entry name" value="PolyA_pol"/>
    <property type="match status" value="1"/>
</dbReference>
<dbReference type="SUPFAM" id="SSF81891">
    <property type="entry name" value="Poly A polymerase C-terminal region-like"/>
    <property type="match status" value="1"/>
</dbReference>
<protein>
    <submittedName>
        <fullName evidence="15">HD domain-containing protein</fullName>
    </submittedName>
</protein>
<dbReference type="EMBL" id="JAEHFW010000001">
    <property type="protein sequence ID" value="MBK0378131.1"/>
    <property type="molecule type" value="Genomic_DNA"/>
</dbReference>
<dbReference type="FunFam" id="3.30.460.10:FF:000033">
    <property type="entry name" value="Poly A polymerase head domain protein"/>
    <property type="match status" value="1"/>
</dbReference>
<dbReference type="Pfam" id="PF12627">
    <property type="entry name" value="PolyA_pol_RNAbd"/>
    <property type="match status" value="1"/>
</dbReference>
<evidence type="ECO:0000256" key="11">
    <source>
        <dbReference type="RuleBase" id="RU003953"/>
    </source>
</evidence>
<comment type="caution">
    <text evidence="15">The sequence shown here is derived from an EMBL/GenBank/DDBJ whole genome shotgun (WGS) entry which is preliminary data.</text>
</comment>
<proteinExistence type="inferred from homology"/>
<evidence type="ECO:0000256" key="6">
    <source>
        <dbReference type="ARBA" id="ARBA00022741"/>
    </source>
</evidence>
<dbReference type="GO" id="GO:0046872">
    <property type="term" value="F:metal ion binding"/>
    <property type="evidence" value="ECO:0007669"/>
    <property type="project" value="UniProtKB-KW"/>
</dbReference>
<dbReference type="PANTHER" id="PTHR47545">
    <property type="entry name" value="MULTIFUNCTIONAL CCA PROTEIN"/>
    <property type="match status" value="1"/>
</dbReference>
<dbReference type="Gene3D" id="1.10.246.80">
    <property type="match status" value="1"/>
</dbReference>
<dbReference type="InterPro" id="IPR050124">
    <property type="entry name" value="tRNA_CCA-adding_enzyme"/>
</dbReference>
<dbReference type="GO" id="GO:0016779">
    <property type="term" value="F:nucleotidyltransferase activity"/>
    <property type="evidence" value="ECO:0007669"/>
    <property type="project" value="UniProtKB-KW"/>
</dbReference>
<keyword evidence="8" id="KW-0067">ATP-binding</keyword>
<dbReference type="AlphaFoldDB" id="A0A934PRZ7"/>
<dbReference type="NCBIfam" id="TIGR00277">
    <property type="entry name" value="HDIG"/>
    <property type="match status" value="1"/>
</dbReference>
<evidence type="ECO:0000256" key="1">
    <source>
        <dbReference type="ARBA" id="ARBA00001946"/>
    </source>
</evidence>
<dbReference type="InterPro" id="IPR006674">
    <property type="entry name" value="HD_domain"/>
</dbReference>
<accession>A0A934PRZ7</accession>
<evidence type="ECO:0000313" key="16">
    <source>
        <dbReference type="Proteomes" id="UP000613193"/>
    </source>
</evidence>
<dbReference type="RefSeq" id="WP_200063643.1">
    <property type="nucleotide sequence ID" value="NZ_JAEHFW010000001.1"/>
</dbReference>
<dbReference type="Gene3D" id="1.10.3090.10">
    <property type="entry name" value="cca-adding enzyme, domain 2"/>
    <property type="match status" value="1"/>
</dbReference>
<keyword evidence="9" id="KW-0460">Magnesium</keyword>
<keyword evidence="16" id="KW-1185">Reference proteome</keyword>
<keyword evidence="3" id="KW-0819">tRNA processing</keyword>
<dbReference type="Pfam" id="PF01966">
    <property type="entry name" value="HD"/>
    <property type="match status" value="1"/>
</dbReference>
<dbReference type="GO" id="GO:0008033">
    <property type="term" value="P:tRNA processing"/>
    <property type="evidence" value="ECO:0007669"/>
    <property type="project" value="UniProtKB-KW"/>
</dbReference>
<evidence type="ECO:0000256" key="9">
    <source>
        <dbReference type="ARBA" id="ARBA00022842"/>
    </source>
</evidence>
<dbReference type="CDD" id="cd05398">
    <property type="entry name" value="NT_ClassII-CCAase"/>
    <property type="match status" value="1"/>
</dbReference>
<evidence type="ECO:0000259" key="12">
    <source>
        <dbReference type="Pfam" id="PF01743"/>
    </source>
</evidence>
<evidence type="ECO:0000259" key="14">
    <source>
        <dbReference type="Pfam" id="PF12627"/>
    </source>
</evidence>
<dbReference type="GO" id="GO:0042245">
    <property type="term" value="P:RNA repair"/>
    <property type="evidence" value="ECO:0007669"/>
    <property type="project" value="UniProtKB-KW"/>
</dbReference>
<keyword evidence="4" id="KW-0548">Nucleotidyltransferase</keyword>
<organism evidence="15 16">
    <name type="scientific">Mucilaginibacter segetis</name>
    <dbReference type="NCBI Taxonomy" id="2793071"/>
    <lineage>
        <taxon>Bacteria</taxon>
        <taxon>Pseudomonadati</taxon>
        <taxon>Bacteroidota</taxon>
        <taxon>Sphingobacteriia</taxon>
        <taxon>Sphingobacteriales</taxon>
        <taxon>Sphingobacteriaceae</taxon>
        <taxon>Mucilaginibacter</taxon>
    </lineage>
</organism>
<dbReference type="InterPro" id="IPR006675">
    <property type="entry name" value="HDIG_dom"/>
</dbReference>
<dbReference type="Proteomes" id="UP000613193">
    <property type="component" value="Unassembled WGS sequence"/>
</dbReference>
<dbReference type="InterPro" id="IPR003607">
    <property type="entry name" value="HD/PDEase_dom"/>
</dbReference>
<dbReference type="CDD" id="cd00077">
    <property type="entry name" value="HDc"/>
    <property type="match status" value="1"/>
</dbReference>
<evidence type="ECO:0000256" key="8">
    <source>
        <dbReference type="ARBA" id="ARBA00022840"/>
    </source>
</evidence>
<evidence type="ECO:0000256" key="2">
    <source>
        <dbReference type="ARBA" id="ARBA00022679"/>
    </source>
</evidence>
<dbReference type="InterPro" id="IPR043519">
    <property type="entry name" value="NT_sf"/>
</dbReference>
<evidence type="ECO:0000256" key="4">
    <source>
        <dbReference type="ARBA" id="ARBA00022695"/>
    </source>
</evidence>
<keyword evidence="10 11" id="KW-0694">RNA-binding</keyword>
<dbReference type="GO" id="GO:0005524">
    <property type="term" value="F:ATP binding"/>
    <property type="evidence" value="ECO:0007669"/>
    <property type="project" value="UniProtKB-KW"/>
</dbReference>
<sequence length="470" mass="53518">MKQHLQHPIFNIISKIAAKQNIEVYAIGGYVRDIFLSRPSKDIDIVVLGNGIAFAETIGAELNVKVAVFKNFGTAMLRYQDIEVEFVGARKESYRSDSRKPIVENGTLEDDQKRRDFTINALAIALHPDNFGALIDPFNGLQDMEQKLIRTPLNPVETFSDDPLRMMRAIRFATQLNFRIDDEAILAIKSNLSRIKIVSQERITDELNRIILSSKPSIGFNYLFDTSLLHIIFPQMAALYGVDIINGKGHKDNFYHTLQVLDNICDDTNDLWVRWAAILHDIAKPPTKRFEPGHGWTFHGHEDKGARMVPKIFAQLKLPLNDKMKLVQKLVQLHLRPIVLSQNIVTDSAVRRLLFEAGNEIDDLMLLCKADVTTKNEYKVKKYRQNFELVKQKLKDVEERDNIRNWQPPVTGTDIMQLFGIGEGREVGIIKNKIREAILEGEIPNSREAAIHYTIIKGTEIGLKVVADTN</sequence>
<name>A0A934PRZ7_9SPHI</name>
<keyword evidence="2 11" id="KW-0808">Transferase</keyword>
<evidence type="ECO:0000259" key="13">
    <source>
        <dbReference type="Pfam" id="PF01966"/>
    </source>
</evidence>
<keyword evidence="7" id="KW-0692">RNA repair</keyword>
<comment type="cofactor">
    <cofactor evidence="1">
        <name>Mg(2+)</name>
        <dbReference type="ChEBI" id="CHEBI:18420"/>
    </cofactor>
</comment>
<dbReference type="SUPFAM" id="SSF81301">
    <property type="entry name" value="Nucleotidyltransferase"/>
    <property type="match status" value="1"/>
</dbReference>
<dbReference type="Gene3D" id="3.30.460.10">
    <property type="entry name" value="Beta Polymerase, domain 2"/>
    <property type="match status" value="1"/>
</dbReference>
<evidence type="ECO:0000256" key="10">
    <source>
        <dbReference type="ARBA" id="ARBA00022884"/>
    </source>
</evidence>
<keyword evidence="5" id="KW-0479">Metal-binding</keyword>
<evidence type="ECO:0000256" key="5">
    <source>
        <dbReference type="ARBA" id="ARBA00022723"/>
    </source>
</evidence>
<dbReference type="InterPro" id="IPR002646">
    <property type="entry name" value="PolA_pol_head_dom"/>
</dbReference>
<evidence type="ECO:0000256" key="3">
    <source>
        <dbReference type="ARBA" id="ARBA00022694"/>
    </source>
</evidence>
<dbReference type="GO" id="GO:0003723">
    <property type="term" value="F:RNA binding"/>
    <property type="evidence" value="ECO:0007669"/>
    <property type="project" value="UniProtKB-KW"/>
</dbReference>
<reference evidence="15" key="1">
    <citation type="submission" date="2020-12" db="EMBL/GenBank/DDBJ databases">
        <title>Bacterial novel species Mucilaginibacter sp. SD-g isolated from soil.</title>
        <authorList>
            <person name="Jung H.-Y."/>
        </authorList>
    </citation>
    <scope>NUCLEOTIDE SEQUENCE</scope>
    <source>
        <strain evidence="15">SD-g</strain>
    </source>
</reference>
<dbReference type="PANTHER" id="PTHR47545:SF1">
    <property type="entry name" value="MULTIFUNCTIONAL CCA PROTEIN"/>
    <property type="match status" value="1"/>
</dbReference>
<dbReference type="InterPro" id="IPR032828">
    <property type="entry name" value="PolyA_RNA-bd"/>
</dbReference>
<comment type="similarity">
    <text evidence="11">Belongs to the tRNA nucleotidyltransferase/poly(A) polymerase family.</text>
</comment>
<keyword evidence="6" id="KW-0547">Nucleotide-binding</keyword>
<feature type="domain" description="tRNA nucleotidyltransferase/poly(A) polymerase RNA and SrmB- binding" evidence="14">
    <location>
        <begin position="177"/>
        <end position="238"/>
    </location>
</feature>
<feature type="domain" description="Poly A polymerase head" evidence="12">
    <location>
        <begin position="24"/>
        <end position="150"/>
    </location>
</feature>